<keyword evidence="6" id="KW-1185">Reference proteome</keyword>
<name>A0A6J2YHH5_SITOR</name>
<reference evidence="7" key="1">
    <citation type="submission" date="2025-08" db="UniProtKB">
        <authorList>
            <consortium name="RefSeq"/>
        </authorList>
    </citation>
    <scope>IDENTIFICATION</scope>
    <source>
        <tissue evidence="7">Gonads</tissue>
    </source>
</reference>
<dbReference type="PROSITE" id="PS50293">
    <property type="entry name" value="TPR_REGION"/>
    <property type="match status" value="1"/>
</dbReference>
<feature type="repeat" description="TPR" evidence="4">
    <location>
        <begin position="269"/>
        <end position="302"/>
    </location>
</feature>
<dbReference type="PANTHER" id="PTHR44186">
    <property type="match status" value="1"/>
</dbReference>
<feature type="repeat" description="TPR" evidence="4">
    <location>
        <begin position="201"/>
        <end position="234"/>
    </location>
</feature>
<dbReference type="InterPro" id="IPR011990">
    <property type="entry name" value="TPR-like_helical_dom_sf"/>
</dbReference>
<dbReference type="FunCoup" id="A0A6J2YHH5">
    <property type="interactions" value="185"/>
</dbReference>
<evidence type="ECO:0000256" key="2">
    <source>
        <dbReference type="ARBA" id="ARBA00022803"/>
    </source>
</evidence>
<dbReference type="InterPro" id="IPR019734">
    <property type="entry name" value="TPR_rpt"/>
</dbReference>
<dbReference type="AlphaFoldDB" id="A0A6J2YHH5"/>
<evidence type="ECO:0000256" key="3">
    <source>
        <dbReference type="ARBA" id="ARBA00023778"/>
    </source>
</evidence>
<feature type="repeat" description="TPR" evidence="4">
    <location>
        <begin position="235"/>
        <end position="268"/>
    </location>
</feature>
<dbReference type="Pfam" id="PF14559">
    <property type="entry name" value="TPR_19"/>
    <property type="match status" value="1"/>
</dbReference>
<dbReference type="Gene3D" id="1.25.40.10">
    <property type="entry name" value="Tetratricopeptide repeat domain"/>
    <property type="match status" value="3"/>
</dbReference>
<evidence type="ECO:0000256" key="4">
    <source>
        <dbReference type="PROSITE-ProRule" id="PRU00339"/>
    </source>
</evidence>
<dbReference type="SMART" id="SM00028">
    <property type="entry name" value="TPR"/>
    <property type="match status" value="8"/>
</dbReference>
<gene>
    <name evidence="7" type="primary">LOC115888044</name>
</gene>
<dbReference type="Pfam" id="PF13432">
    <property type="entry name" value="TPR_16"/>
    <property type="match status" value="1"/>
</dbReference>
<evidence type="ECO:0000256" key="1">
    <source>
        <dbReference type="ARBA" id="ARBA00022737"/>
    </source>
</evidence>
<dbReference type="KEGG" id="soy:115888044"/>
<feature type="repeat" description="TPR" evidence="4">
    <location>
        <begin position="65"/>
        <end position="98"/>
    </location>
</feature>
<evidence type="ECO:0000313" key="6">
    <source>
        <dbReference type="Proteomes" id="UP000504635"/>
    </source>
</evidence>
<dbReference type="Proteomes" id="UP000504635">
    <property type="component" value="Unplaced"/>
</dbReference>
<dbReference type="PROSITE" id="PS50005">
    <property type="entry name" value="TPR"/>
    <property type="match status" value="4"/>
</dbReference>
<feature type="region of interest" description="Disordered" evidence="5">
    <location>
        <begin position="422"/>
        <end position="469"/>
    </location>
</feature>
<proteinExistence type="inferred from homology"/>
<evidence type="ECO:0000313" key="7">
    <source>
        <dbReference type="RefSeq" id="XP_030763473.1"/>
    </source>
</evidence>
<accession>A0A6J2YHH5</accession>
<dbReference type="GeneID" id="115888044"/>
<dbReference type="GO" id="GO:0061512">
    <property type="term" value="P:protein localization to cilium"/>
    <property type="evidence" value="ECO:0007669"/>
    <property type="project" value="TreeGrafter"/>
</dbReference>
<dbReference type="PANTHER" id="PTHR44186:SF1">
    <property type="entry name" value="BARDET-BIEDL SYNDROME 4 PROTEIN"/>
    <property type="match status" value="1"/>
</dbReference>
<dbReference type="OrthoDB" id="309339at2759"/>
<keyword evidence="1" id="KW-0677">Repeat</keyword>
<organism evidence="6 7">
    <name type="scientific">Sitophilus oryzae</name>
    <name type="common">Rice weevil</name>
    <name type="synonym">Curculio oryzae</name>
    <dbReference type="NCBI Taxonomy" id="7048"/>
    <lineage>
        <taxon>Eukaryota</taxon>
        <taxon>Metazoa</taxon>
        <taxon>Ecdysozoa</taxon>
        <taxon>Arthropoda</taxon>
        <taxon>Hexapoda</taxon>
        <taxon>Insecta</taxon>
        <taxon>Pterygota</taxon>
        <taxon>Neoptera</taxon>
        <taxon>Endopterygota</taxon>
        <taxon>Coleoptera</taxon>
        <taxon>Polyphaga</taxon>
        <taxon>Cucujiformia</taxon>
        <taxon>Curculionidae</taxon>
        <taxon>Dryophthorinae</taxon>
        <taxon>Sitophilus</taxon>
    </lineage>
</organism>
<dbReference type="InParanoid" id="A0A6J2YHH5"/>
<dbReference type="SUPFAM" id="SSF48452">
    <property type="entry name" value="TPR-like"/>
    <property type="match status" value="2"/>
</dbReference>
<feature type="compositionally biased region" description="Basic and acidic residues" evidence="5">
    <location>
        <begin position="459"/>
        <end position="469"/>
    </location>
</feature>
<dbReference type="RefSeq" id="XP_030763473.1">
    <property type="nucleotide sequence ID" value="XM_030907613.1"/>
</dbReference>
<dbReference type="Pfam" id="PF13181">
    <property type="entry name" value="TPR_8"/>
    <property type="match status" value="2"/>
</dbReference>
<dbReference type="GO" id="GO:0060271">
    <property type="term" value="P:cilium assembly"/>
    <property type="evidence" value="ECO:0007669"/>
    <property type="project" value="TreeGrafter"/>
</dbReference>
<sequence>MLLNGKGLASANRMDKPAKDILDCSEPPPMEKLNWLMHLQHIRGEIDFCKKIINLELARSDGKNEYAFFKQGSILKEEGHIQEALEIFQKCLKMNPDNAIILREMAKCLYDMRRFRLALNAYLEAESLLKNPDWKLCYFIAQCYLKLGNIEKAKEYAHKSVKMGKQEESYGLLMKILVSERDLKSAIAVSNAATECCPDSVNMLTESGLLYLKAGQSQYAFERLSQALALEPSHSKALLGIGCITMKHEEYDVALTKFKIAVLHEPESVALWNNIGVCFYAKQKFVAAISCLKRALWIAPLNWKIIYNLALVYLATQQPASAFNFACAAVNLRPDVAECFALLGYTLFYLKDAENALKALSHACASAPNDVTMTANAALLTAVTGDFKSVLNYMKKYHELVETGENVPNEVSRLMESLAPIHQADQTGRADREDGVVDINETSENVAKNDADMAGTEESGGKYMEEDEV</sequence>
<dbReference type="GO" id="GO:0036064">
    <property type="term" value="C:ciliary basal body"/>
    <property type="evidence" value="ECO:0007669"/>
    <property type="project" value="TreeGrafter"/>
</dbReference>
<evidence type="ECO:0000256" key="5">
    <source>
        <dbReference type="SAM" id="MobiDB-lite"/>
    </source>
</evidence>
<comment type="similarity">
    <text evidence="3">Belongs to the BBS4 family.</text>
</comment>
<keyword evidence="2 4" id="KW-0802">TPR repeat</keyword>
<protein>
    <submittedName>
        <fullName evidence="7">Bardet-Biedl syndrome 4 protein homolog</fullName>
    </submittedName>
</protein>